<evidence type="ECO:0000313" key="2">
    <source>
        <dbReference type="Proteomes" id="UP000789375"/>
    </source>
</evidence>
<comment type="caution">
    <text evidence="1">The sequence shown here is derived from an EMBL/GenBank/DDBJ whole genome shotgun (WGS) entry which is preliminary data.</text>
</comment>
<keyword evidence="2" id="KW-1185">Reference proteome</keyword>
<dbReference type="EMBL" id="CAJVPP010015798">
    <property type="protein sequence ID" value="CAG8727864.1"/>
    <property type="molecule type" value="Genomic_DNA"/>
</dbReference>
<gene>
    <name evidence="1" type="ORF">FMOSSE_LOCUS15472</name>
</gene>
<sequence>YTGKRKAEEEYGVVAPKRRFFAFANEAYPDSNFFIEPEVEVEKVAQFLLQRKFTLLFGHRQSDKSTTCHAILRWFRDHPEKIREAGFDPQKLDFRRHC</sequence>
<dbReference type="AlphaFoldDB" id="A0A9N9IBY0"/>
<organism evidence="1 2">
    <name type="scientific">Funneliformis mosseae</name>
    <name type="common">Endomycorrhizal fungus</name>
    <name type="synonym">Glomus mosseae</name>
    <dbReference type="NCBI Taxonomy" id="27381"/>
    <lineage>
        <taxon>Eukaryota</taxon>
        <taxon>Fungi</taxon>
        <taxon>Fungi incertae sedis</taxon>
        <taxon>Mucoromycota</taxon>
        <taxon>Glomeromycotina</taxon>
        <taxon>Glomeromycetes</taxon>
        <taxon>Glomerales</taxon>
        <taxon>Glomeraceae</taxon>
        <taxon>Funneliformis</taxon>
    </lineage>
</organism>
<reference evidence="1" key="1">
    <citation type="submission" date="2021-06" db="EMBL/GenBank/DDBJ databases">
        <authorList>
            <person name="Kallberg Y."/>
            <person name="Tangrot J."/>
            <person name="Rosling A."/>
        </authorList>
    </citation>
    <scope>NUCLEOTIDE SEQUENCE</scope>
    <source>
        <strain evidence="1">87-6 pot B 2015</strain>
    </source>
</reference>
<dbReference type="Proteomes" id="UP000789375">
    <property type="component" value="Unassembled WGS sequence"/>
</dbReference>
<feature type="non-terminal residue" evidence="1">
    <location>
        <position position="98"/>
    </location>
</feature>
<proteinExistence type="predicted"/>
<accession>A0A9N9IBY0</accession>
<protein>
    <submittedName>
        <fullName evidence="1">5655_t:CDS:1</fullName>
    </submittedName>
</protein>
<name>A0A9N9IBY0_FUNMO</name>
<evidence type="ECO:0000313" key="1">
    <source>
        <dbReference type="EMBL" id="CAG8727864.1"/>
    </source>
</evidence>